<keyword evidence="2" id="KW-0067">ATP-binding</keyword>
<dbReference type="PANTHER" id="PTHR30486">
    <property type="entry name" value="TWITCHING MOTILITY PROTEIN PILT"/>
    <property type="match status" value="1"/>
</dbReference>
<dbReference type="RefSeq" id="WP_176929208.1">
    <property type="nucleotide sequence ID" value="NZ_FMYQ01000032.1"/>
</dbReference>
<dbReference type="AlphaFoldDB" id="A0A1G7A2P2"/>
<evidence type="ECO:0000313" key="4">
    <source>
        <dbReference type="EMBL" id="SDE09089.1"/>
    </source>
</evidence>
<gene>
    <name evidence="4" type="ORF">SAMN05421548_13263</name>
</gene>
<proteinExistence type="inferred from homology"/>
<organism evidence="4 5">
    <name type="scientific">Paraburkholderia lycopersici</name>
    <dbReference type="NCBI Taxonomy" id="416944"/>
    <lineage>
        <taxon>Bacteria</taxon>
        <taxon>Pseudomonadati</taxon>
        <taxon>Pseudomonadota</taxon>
        <taxon>Betaproteobacteria</taxon>
        <taxon>Burkholderiales</taxon>
        <taxon>Burkholderiaceae</taxon>
        <taxon>Paraburkholderia</taxon>
    </lineage>
</organism>
<sequence>MSLRDIDERLPADAALRILMPEIAALLATDGVTELVINNAGWALTETETGWRIHEMPDLTSGRLEAIAVAVATFTSQGISAQRPILSALLPDDERIQIVVPPAVPPRTISFTIRKPSSSVIALESYRGRGVFKDTIWRAPAGLERMRSALSPVDRHLIELLEAKRFVEFFIQAVAERKNIVPVGDTGSGKTTFTKSLSLHIGKTERVVTIEDVRELFLPHLQNVVHLLYSKGGQGQAKVTPADLIACAMRMKPDRVLLAELRGAEAFDFLKLMTTGHEGSLCTYHARSPAVALERFALMAKEHPEAHGYDDAALKRLLTLTVDVIAHLEARPTFDAQGRQTGKARRMTEIAFDPIKKLEMA</sequence>
<comment type="similarity">
    <text evidence="1 2">Belongs to the GSP E family.</text>
</comment>
<name>A0A1G7A2P2_9BURK</name>
<protein>
    <recommendedName>
        <fullName evidence="2">Type IV secretion system protein</fullName>
    </recommendedName>
</protein>
<dbReference type="GO" id="GO:0005886">
    <property type="term" value="C:plasma membrane"/>
    <property type="evidence" value="ECO:0007669"/>
    <property type="project" value="UniProtKB-SubCell"/>
</dbReference>
<dbReference type="InterPro" id="IPR050921">
    <property type="entry name" value="T4SS_GSP_E_ATPase"/>
</dbReference>
<feature type="domain" description="Bacterial type II secretion system protein E" evidence="3">
    <location>
        <begin position="175"/>
        <end position="303"/>
    </location>
</feature>
<accession>A0A1G7A2P2</accession>
<dbReference type="GO" id="GO:0005524">
    <property type="term" value="F:ATP binding"/>
    <property type="evidence" value="ECO:0007669"/>
    <property type="project" value="UniProtKB-UniRule"/>
</dbReference>
<keyword evidence="2" id="KW-1003">Cell membrane</keyword>
<dbReference type="Proteomes" id="UP000198908">
    <property type="component" value="Unassembled WGS sequence"/>
</dbReference>
<dbReference type="SUPFAM" id="SSF52540">
    <property type="entry name" value="P-loop containing nucleoside triphosphate hydrolases"/>
    <property type="match status" value="1"/>
</dbReference>
<comment type="subcellular location">
    <subcellularLocation>
        <location evidence="2">Cell inner membrane</location>
        <topology evidence="2">Peripheral membrane protein</topology>
        <orientation evidence="2">Cytoplasmic side</orientation>
    </subcellularLocation>
</comment>
<comment type="function">
    <text evidence="2">Part of the Type IV secretion system.</text>
</comment>
<dbReference type="InterPro" id="IPR027417">
    <property type="entry name" value="P-loop_NTPase"/>
</dbReference>
<dbReference type="GO" id="GO:0016887">
    <property type="term" value="F:ATP hydrolysis activity"/>
    <property type="evidence" value="ECO:0007669"/>
    <property type="project" value="InterPro"/>
</dbReference>
<dbReference type="Pfam" id="PF00437">
    <property type="entry name" value="T2SSE"/>
    <property type="match status" value="1"/>
</dbReference>
<dbReference type="Gene3D" id="3.40.50.300">
    <property type="entry name" value="P-loop containing nucleotide triphosphate hydrolases"/>
    <property type="match status" value="1"/>
</dbReference>
<dbReference type="PANTHER" id="PTHR30486:SF6">
    <property type="entry name" value="TYPE IV PILUS RETRACTATION ATPASE PILT"/>
    <property type="match status" value="1"/>
</dbReference>
<evidence type="ECO:0000259" key="3">
    <source>
        <dbReference type="Pfam" id="PF00437"/>
    </source>
</evidence>
<dbReference type="EMBL" id="FMYQ01000032">
    <property type="protein sequence ID" value="SDE09089.1"/>
    <property type="molecule type" value="Genomic_DNA"/>
</dbReference>
<dbReference type="CDD" id="cd01130">
    <property type="entry name" value="VirB11-like_ATPase"/>
    <property type="match status" value="1"/>
</dbReference>
<dbReference type="Gene3D" id="3.30.450.90">
    <property type="match status" value="1"/>
</dbReference>
<evidence type="ECO:0000256" key="2">
    <source>
        <dbReference type="RuleBase" id="RU366071"/>
    </source>
</evidence>
<evidence type="ECO:0000256" key="1">
    <source>
        <dbReference type="ARBA" id="ARBA00006611"/>
    </source>
</evidence>
<reference evidence="5" key="1">
    <citation type="submission" date="2016-09" db="EMBL/GenBank/DDBJ databases">
        <authorList>
            <person name="Varghese N."/>
            <person name="Submissions S."/>
        </authorList>
    </citation>
    <scope>NUCLEOTIDE SEQUENCE [LARGE SCALE GENOMIC DNA]</scope>
    <source>
        <strain evidence="5">TNe-862</strain>
    </source>
</reference>
<evidence type="ECO:0000313" key="5">
    <source>
        <dbReference type="Proteomes" id="UP000198908"/>
    </source>
</evidence>
<keyword evidence="2" id="KW-0472">Membrane</keyword>
<dbReference type="NCBIfam" id="TIGR02788">
    <property type="entry name" value="VirB11"/>
    <property type="match status" value="1"/>
</dbReference>
<keyword evidence="5" id="KW-1185">Reference proteome</keyword>
<keyword evidence="2" id="KW-0547">Nucleotide-binding</keyword>
<dbReference type="InterPro" id="IPR014155">
    <property type="entry name" value="VirB11"/>
</dbReference>
<dbReference type="GO" id="GO:0043684">
    <property type="term" value="C:type IV secretion system complex"/>
    <property type="evidence" value="ECO:0007669"/>
    <property type="project" value="UniProtKB-UniRule"/>
</dbReference>
<dbReference type="GO" id="GO:0044097">
    <property type="term" value="P:secretion by the type IV secretion system"/>
    <property type="evidence" value="ECO:0007669"/>
    <property type="project" value="InterPro"/>
</dbReference>
<dbReference type="InterPro" id="IPR001482">
    <property type="entry name" value="T2SS/T4SS_dom"/>
</dbReference>
<keyword evidence="2" id="KW-0997">Cell inner membrane</keyword>
<dbReference type="STRING" id="416944.SAMN05421548_13263"/>